<evidence type="ECO:0000256" key="6">
    <source>
        <dbReference type="SAM" id="MobiDB-lite"/>
    </source>
</evidence>
<sequence>MKDQESSCRATGTDFCIWLNKPQRCSAPRTHRKANEKLPDHKLVRFHIDVEIDATAAQREINGMVKLADDSADDSPVEKYKDNPAQFEVVTSLKAVKNNLTACIGPPGTGKTTFLADLVAGAMLCGQKALVCAVSNSAVDKAANSCWESFPPEHRGRYKFLRYETSSAELHALLTRQGIKTDDQDPNARPTYKPVKTVSDDEVLSEIMAEAASLQAGHNKQLAALFNVHKDLTRALSEKRALDSRKESNVPAAMTLPDRVFELTTEDEYTAHGDYHAELKAYRADKLDAAAIEKLRTNGDYHTEAELEALGQGKLDDAEIEARLNDGRILSIKDRDKTLEYRQTLNTYVEADGKVRKELKKNFETLRLQVELRVFAANDGPFTACNNAGSELVQLGFSPGVIFIDETGQLTMDGLANVLTSFDKWRGVYIFGHPKQLLPFLLSGRANEFRLNAEASVLYLLEEKDYPILRLNIQYRMAPAISEWVNKFFYKSLLRNHPTVLVDNHYRRVAREISIKHYGIKGPNRVGSEYWMIDVANGVSRVANNSTSLQNFANATRIGTLVDQILSRGIDPSLITVLVYYTGQLSLVTRNIQATGEPGTRNWVYTTGQISSVDSFQGEENQYVIVDLVTAHQKATITRTTADEEESEEDDGSEGYRRSIRITAHVKSANRLCCALTRGTVKSKQPKANAAISAMAKDFIDRGLLSQDLDTLDNSPAGEASRVGWDDAKKAAALKTKNAETSNFLNVQLQKFHRARYDEELQDKTPKVYRTDSRRTTRANLSGSAAKAAETHDQSKNQSAFMTEAGPVPLIQAGRTQRAAKDSRKAERAEKATRKKAAEDKGKGKEVVPMDEAERKKAKGKGRESDLPAVKASMDEI</sequence>
<dbReference type="OrthoDB" id="6513042at2759"/>
<evidence type="ECO:0000256" key="5">
    <source>
        <dbReference type="ARBA" id="ARBA00022840"/>
    </source>
</evidence>
<feature type="domain" description="DNA2/NAM7 helicase helicase" evidence="7">
    <location>
        <begin position="96"/>
        <end position="443"/>
    </location>
</feature>
<comment type="similarity">
    <text evidence="1">Belongs to the DNA2/NAM7 helicase family.</text>
</comment>
<dbReference type="InterPro" id="IPR041677">
    <property type="entry name" value="DNA2/NAM7_AAA_11"/>
</dbReference>
<evidence type="ECO:0000256" key="4">
    <source>
        <dbReference type="ARBA" id="ARBA00022806"/>
    </source>
</evidence>
<dbReference type="CDD" id="cd18808">
    <property type="entry name" value="SF1_C_Upf1"/>
    <property type="match status" value="1"/>
</dbReference>
<feature type="region of interest" description="Disordered" evidence="6">
    <location>
        <begin position="763"/>
        <end position="877"/>
    </location>
</feature>
<evidence type="ECO:0000256" key="2">
    <source>
        <dbReference type="ARBA" id="ARBA00022741"/>
    </source>
</evidence>
<evidence type="ECO:0000256" key="3">
    <source>
        <dbReference type="ARBA" id="ARBA00022801"/>
    </source>
</evidence>
<dbReference type="Pfam" id="PF13087">
    <property type="entry name" value="AAA_12"/>
    <property type="match status" value="1"/>
</dbReference>
<gene>
    <name evidence="9" type="primary">UPF1</name>
    <name evidence="9" type="ORF">ALECFALPRED_001075</name>
</gene>
<feature type="compositionally biased region" description="Acidic residues" evidence="6">
    <location>
        <begin position="643"/>
        <end position="653"/>
    </location>
</feature>
<evidence type="ECO:0000313" key="10">
    <source>
        <dbReference type="Proteomes" id="UP000664203"/>
    </source>
</evidence>
<protein>
    <submittedName>
        <fullName evidence="9">ATP-dependent helicase NAM7</fullName>
    </submittedName>
</protein>
<feature type="compositionally biased region" description="Basic and acidic residues" evidence="6">
    <location>
        <begin position="763"/>
        <end position="775"/>
    </location>
</feature>
<keyword evidence="5" id="KW-0067">ATP-binding</keyword>
<reference evidence="9" key="1">
    <citation type="submission" date="2021-03" db="EMBL/GenBank/DDBJ databases">
        <authorList>
            <person name="Tagirdzhanova G."/>
        </authorList>
    </citation>
    <scope>NUCLEOTIDE SEQUENCE</scope>
</reference>
<organism evidence="9 10">
    <name type="scientific">Alectoria fallacina</name>
    <dbReference type="NCBI Taxonomy" id="1903189"/>
    <lineage>
        <taxon>Eukaryota</taxon>
        <taxon>Fungi</taxon>
        <taxon>Dikarya</taxon>
        <taxon>Ascomycota</taxon>
        <taxon>Pezizomycotina</taxon>
        <taxon>Lecanoromycetes</taxon>
        <taxon>OSLEUM clade</taxon>
        <taxon>Lecanoromycetidae</taxon>
        <taxon>Lecanorales</taxon>
        <taxon>Lecanorineae</taxon>
        <taxon>Parmeliaceae</taxon>
        <taxon>Alectoria</taxon>
    </lineage>
</organism>
<accession>A0A8H3I702</accession>
<proteinExistence type="inferred from homology"/>
<keyword evidence="10" id="KW-1185">Reference proteome</keyword>
<dbReference type="InterPro" id="IPR027417">
    <property type="entry name" value="P-loop_NTPase"/>
</dbReference>
<evidence type="ECO:0000259" key="8">
    <source>
        <dbReference type="Pfam" id="PF13087"/>
    </source>
</evidence>
<dbReference type="Proteomes" id="UP000664203">
    <property type="component" value="Unassembled WGS sequence"/>
</dbReference>
<dbReference type="InterPro" id="IPR047187">
    <property type="entry name" value="SF1_C_Upf1"/>
</dbReference>
<keyword evidence="4 9" id="KW-0347">Helicase</keyword>
<feature type="region of interest" description="Disordered" evidence="6">
    <location>
        <begin position="637"/>
        <end position="656"/>
    </location>
</feature>
<dbReference type="InterPro" id="IPR041679">
    <property type="entry name" value="DNA2/NAM7-like_C"/>
</dbReference>
<keyword evidence="3" id="KW-0378">Hydrolase</keyword>
<dbReference type="PANTHER" id="PTHR43788:SF8">
    <property type="entry name" value="DNA-BINDING PROTEIN SMUBP-2"/>
    <property type="match status" value="1"/>
</dbReference>
<evidence type="ECO:0000313" key="9">
    <source>
        <dbReference type="EMBL" id="CAF9905660.1"/>
    </source>
</evidence>
<dbReference type="SUPFAM" id="SSF52540">
    <property type="entry name" value="P-loop containing nucleoside triphosphate hydrolases"/>
    <property type="match status" value="1"/>
</dbReference>
<dbReference type="EMBL" id="CAJPDR010000012">
    <property type="protein sequence ID" value="CAF9905660.1"/>
    <property type="molecule type" value="Genomic_DNA"/>
</dbReference>
<comment type="caution">
    <text evidence="9">The sequence shown here is derived from an EMBL/GenBank/DDBJ whole genome shotgun (WGS) entry which is preliminary data.</text>
</comment>
<name>A0A8H3I702_9LECA</name>
<dbReference type="InterPro" id="IPR050534">
    <property type="entry name" value="Coronavir_polyprotein_1ab"/>
</dbReference>
<evidence type="ECO:0000256" key="1">
    <source>
        <dbReference type="ARBA" id="ARBA00007913"/>
    </source>
</evidence>
<feature type="domain" description="DNA2/NAM7 helicase-like C-terminal" evidence="8">
    <location>
        <begin position="460"/>
        <end position="679"/>
    </location>
</feature>
<dbReference type="Pfam" id="PF13086">
    <property type="entry name" value="AAA_11"/>
    <property type="match status" value="1"/>
</dbReference>
<dbReference type="GO" id="GO:0043139">
    <property type="term" value="F:5'-3' DNA helicase activity"/>
    <property type="evidence" value="ECO:0007669"/>
    <property type="project" value="TreeGrafter"/>
</dbReference>
<dbReference type="GO" id="GO:0005524">
    <property type="term" value="F:ATP binding"/>
    <property type="evidence" value="ECO:0007669"/>
    <property type="project" value="UniProtKB-KW"/>
</dbReference>
<evidence type="ECO:0000259" key="7">
    <source>
        <dbReference type="Pfam" id="PF13086"/>
    </source>
</evidence>
<keyword evidence="2" id="KW-0547">Nucleotide-binding</keyword>
<dbReference type="AlphaFoldDB" id="A0A8H3I702"/>
<dbReference type="GO" id="GO:0016787">
    <property type="term" value="F:hydrolase activity"/>
    <property type="evidence" value="ECO:0007669"/>
    <property type="project" value="UniProtKB-KW"/>
</dbReference>
<feature type="compositionally biased region" description="Basic and acidic residues" evidence="6">
    <location>
        <begin position="819"/>
        <end position="866"/>
    </location>
</feature>
<dbReference type="PANTHER" id="PTHR43788">
    <property type="entry name" value="DNA2/NAM7 HELICASE FAMILY MEMBER"/>
    <property type="match status" value="1"/>
</dbReference>
<dbReference type="Gene3D" id="3.40.50.300">
    <property type="entry name" value="P-loop containing nucleotide triphosphate hydrolases"/>
    <property type="match status" value="2"/>
</dbReference>